<evidence type="ECO:0000256" key="4">
    <source>
        <dbReference type="ARBA" id="ARBA00022692"/>
    </source>
</evidence>
<dbReference type="EMBL" id="JAAJBV010000004">
    <property type="protein sequence ID" value="NHM04462.1"/>
    <property type="molecule type" value="Genomic_DNA"/>
</dbReference>
<dbReference type="InterPro" id="IPR026392">
    <property type="entry name" value="Exo/Archaeosortase_dom"/>
</dbReference>
<dbReference type="InterPro" id="IPR019127">
    <property type="entry name" value="Exosortase"/>
</dbReference>
<evidence type="ECO:0000256" key="1">
    <source>
        <dbReference type="ARBA" id="ARBA00004651"/>
    </source>
</evidence>
<reference evidence="9 10" key="1">
    <citation type="submission" date="2020-02" db="EMBL/GenBank/DDBJ databases">
        <authorList>
            <person name="Chen W.-M."/>
        </authorList>
    </citation>
    <scope>NUCLEOTIDE SEQUENCE [LARGE SCALE GENOMIC DNA]</scope>
    <source>
        <strain evidence="9 10">TWA-26</strain>
    </source>
</reference>
<keyword evidence="2" id="KW-1003">Cell membrane</keyword>
<feature type="transmembrane region" description="Helical" evidence="8">
    <location>
        <begin position="20"/>
        <end position="38"/>
    </location>
</feature>
<keyword evidence="3" id="KW-0645">Protease</keyword>
<feature type="transmembrane region" description="Helical" evidence="8">
    <location>
        <begin position="124"/>
        <end position="150"/>
    </location>
</feature>
<evidence type="ECO:0000256" key="8">
    <source>
        <dbReference type="SAM" id="Phobius"/>
    </source>
</evidence>
<feature type="transmembrane region" description="Helical" evidence="8">
    <location>
        <begin position="90"/>
        <end position="112"/>
    </location>
</feature>
<evidence type="ECO:0000256" key="2">
    <source>
        <dbReference type="ARBA" id="ARBA00022475"/>
    </source>
</evidence>
<dbReference type="InterPro" id="IPR026323">
    <property type="entry name" value="Exosortase-related_prot_XrtF"/>
</dbReference>
<evidence type="ECO:0000256" key="5">
    <source>
        <dbReference type="ARBA" id="ARBA00022801"/>
    </source>
</evidence>
<dbReference type="Proteomes" id="UP000761423">
    <property type="component" value="Unassembled WGS sequence"/>
</dbReference>
<evidence type="ECO:0000313" key="9">
    <source>
        <dbReference type="EMBL" id="NHM04462.1"/>
    </source>
</evidence>
<sequence length="189" mass="22443">MLKIQDLKNNFSQYRPFFTFLLKFLLFYVVFTFVYKMYLNQYDIAKNEVDSFTEAVANQTEKLMGVFVENTKSFRHEFEPSIKIFYNDKYVARVIEGCNAISVMILFAAFIFAFSTQWKKTGLYIVFGIILIHILNIIRIALLSFALYYYPQYEEILHGTIFPLFIYGVVFLLWILWVTKFSGYAKRNS</sequence>
<dbReference type="NCBIfam" id="TIGR04178">
    <property type="entry name" value="exo_archaeo"/>
    <property type="match status" value="1"/>
</dbReference>
<comment type="subcellular location">
    <subcellularLocation>
        <location evidence="1">Cell membrane</location>
        <topology evidence="1">Multi-pass membrane protein</topology>
    </subcellularLocation>
</comment>
<name>A0ABX0IBM1_9FLAO</name>
<dbReference type="NCBIfam" id="TIGR04128">
    <property type="entry name" value="exoso_Fjoh_1448"/>
    <property type="match status" value="1"/>
</dbReference>
<protein>
    <submittedName>
        <fullName evidence="9">Exosortase family protein XrtF</fullName>
    </submittedName>
</protein>
<proteinExistence type="predicted"/>
<keyword evidence="7 8" id="KW-0472">Membrane</keyword>
<evidence type="ECO:0000313" key="10">
    <source>
        <dbReference type="Proteomes" id="UP000761423"/>
    </source>
</evidence>
<comment type="caution">
    <text evidence="9">The sequence shown here is derived from an EMBL/GenBank/DDBJ whole genome shotgun (WGS) entry which is preliminary data.</text>
</comment>
<dbReference type="Pfam" id="PF09721">
    <property type="entry name" value="Exosortase_EpsH"/>
    <property type="match status" value="1"/>
</dbReference>
<feature type="transmembrane region" description="Helical" evidence="8">
    <location>
        <begin position="156"/>
        <end position="177"/>
    </location>
</feature>
<evidence type="ECO:0000256" key="3">
    <source>
        <dbReference type="ARBA" id="ARBA00022670"/>
    </source>
</evidence>
<accession>A0ABX0IBM1</accession>
<gene>
    <name evidence="9" type="primary">xrtF</name>
    <name evidence="9" type="ORF">G4L40_07055</name>
</gene>
<evidence type="ECO:0000256" key="6">
    <source>
        <dbReference type="ARBA" id="ARBA00022989"/>
    </source>
</evidence>
<keyword evidence="6 8" id="KW-1133">Transmembrane helix</keyword>
<evidence type="ECO:0000256" key="7">
    <source>
        <dbReference type="ARBA" id="ARBA00023136"/>
    </source>
</evidence>
<keyword evidence="10" id="KW-1185">Reference proteome</keyword>
<keyword evidence="5" id="KW-0378">Hydrolase</keyword>
<keyword evidence="4 8" id="KW-0812">Transmembrane</keyword>
<organism evidence="9 10">
    <name type="scientific">Flavobacterium celericrescens</name>
    <dbReference type="NCBI Taxonomy" id="2709780"/>
    <lineage>
        <taxon>Bacteria</taxon>
        <taxon>Pseudomonadati</taxon>
        <taxon>Bacteroidota</taxon>
        <taxon>Flavobacteriia</taxon>
        <taxon>Flavobacteriales</taxon>
        <taxon>Flavobacteriaceae</taxon>
        <taxon>Flavobacterium</taxon>
    </lineage>
</organism>